<dbReference type="InterPro" id="IPR013783">
    <property type="entry name" value="Ig-like_fold"/>
</dbReference>
<gene>
    <name evidence="2" type="ORF">CD175_18035</name>
</gene>
<name>A0A2S6FL30_9PSED</name>
<organism evidence="2 3">
    <name type="scientific">Pseudomonas laurylsulfatiphila</name>
    <dbReference type="NCBI Taxonomy" id="2011015"/>
    <lineage>
        <taxon>Bacteria</taxon>
        <taxon>Pseudomonadati</taxon>
        <taxon>Pseudomonadota</taxon>
        <taxon>Gammaproteobacteria</taxon>
        <taxon>Pseudomonadales</taxon>
        <taxon>Pseudomonadaceae</taxon>
        <taxon>Pseudomonas</taxon>
    </lineage>
</organism>
<evidence type="ECO:0000313" key="3">
    <source>
        <dbReference type="Proteomes" id="UP000238541"/>
    </source>
</evidence>
<feature type="region of interest" description="Disordered" evidence="1">
    <location>
        <begin position="1"/>
        <end position="24"/>
    </location>
</feature>
<dbReference type="Proteomes" id="UP000238541">
    <property type="component" value="Unassembled WGS sequence"/>
</dbReference>
<evidence type="ECO:0000256" key="1">
    <source>
        <dbReference type="SAM" id="MobiDB-lite"/>
    </source>
</evidence>
<protein>
    <recommendedName>
        <fullName evidence="4">Ig-like domain repeat protein</fullName>
    </recommendedName>
</protein>
<dbReference type="RefSeq" id="WP_104449949.1">
    <property type="nucleotide sequence ID" value="NZ_NIRS01000004.1"/>
</dbReference>
<evidence type="ECO:0000313" key="2">
    <source>
        <dbReference type="EMBL" id="PPK38137.1"/>
    </source>
</evidence>
<dbReference type="EMBL" id="NIRS01000004">
    <property type="protein sequence ID" value="PPK38137.1"/>
    <property type="molecule type" value="Genomic_DNA"/>
</dbReference>
<dbReference type="Gene3D" id="2.60.40.10">
    <property type="entry name" value="Immunoglobulins"/>
    <property type="match status" value="1"/>
</dbReference>
<feature type="compositionally biased region" description="Polar residues" evidence="1">
    <location>
        <begin position="1"/>
        <end position="18"/>
    </location>
</feature>
<proteinExistence type="predicted"/>
<accession>A0A2S6FL30</accession>
<comment type="caution">
    <text evidence="2">The sequence shown here is derived from an EMBL/GenBank/DDBJ whole genome shotgun (WGS) entry which is preliminary data.</text>
</comment>
<keyword evidence="3" id="KW-1185">Reference proteome</keyword>
<dbReference type="AlphaFoldDB" id="A0A2S6FL30"/>
<sequence length="989" mass="108261">MTAKPPNTSTLTSDTQSETTDRVSFDSITDSKGTLVPKNSVTYDPMLELKGKADAGRILNIRDRFSYITDVTTLPSGNWIKQLDFSNQEFKRFSLNVIEKDPPQDSSPPYDFIWATETPIIKVVTGKDGPINDGDDYTGDSLEFTGNAPPGMEVEAFNGDTSTGKKIPVNSVGLFKLTLDGLTAGTYKIKIKAANGKESDVFTFHVVSDIELILDRVYDSRGKIITEGDTTYSDTATVHGYAWIGKEVQLLNFDEPVDGAIGTAQEPDGLWTIEFELSAPNLYSLTAKALYGEGETSKPPYLFEALEDVKLSLDNVVDSKGSIDEGKTTYDKKVKVSGYARPGKRVQLRNHGVPIVGATTPTNEKTGCWEIELDVIPLTYSLTVEGLYDDNEITDPPRTFTVKLDVELSLDDVLESEDGPSVPDDEITYKNLLFIVGHARPGESIQLFNDRDPIEGAIATADPVSGAWTFPLNVTAGYYKLTAQAKYGDNETTNPPRTFTVKLDVALSLDDVLESEDGPSVPDDEITYKNLLFIVGHARPGESIQLFNDRDPIEGAIATADPVNGAWTFPLNVTAGYYKLTAQAKYGDNETTNPPRTFTVESIIKPHNTRVFDSDGPIEDNGTTPYNYVIVRGDAAPLAAIKLQINGVTDLTPEPTDDTGKWAKLVQDLDYGTKYTFIAEADYGDNAESNPWTINPEAATIVPILGEVTDPEGNKVGGSEGGTTLHTKLTFAGQAKPHETVEILNGDASLGEATVDEKGNFRKVILGLPETAYNIKIRGLYTGNPESTQHWTFTIEQAVRPTIRRIFDSTNDIDPDGYTYETTVTVEGQAHRLQKVQIFDGDDFLREVPVEGNNTFKAELGGLRFKNYDLRIKPLYGSGLPHSAVHRFSIITRGELSIDNVTDPNGIPIPEGGSVSQNKVFTFNGRGAPPNTYVSLYRDNDIWAGRRLAEDDGTFHVNTGSHPVGGPYKFYLKGVDGRTSQSWYIGISH</sequence>
<reference evidence="3" key="1">
    <citation type="submission" date="2017-06" db="EMBL/GenBank/DDBJ databases">
        <authorList>
            <person name="Furmanczyk E.M."/>
        </authorList>
    </citation>
    <scope>NUCLEOTIDE SEQUENCE [LARGE SCALE GENOMIC DNA]</scope>
    <source>
        <strain evidence="3">AP3_16</strain>
    </source>
</reference>
<evidence type="ECO:0008006" key="4">
    <source>
        <dbReference type="Google" id="ProtNLM"/>
    </source>
</evidence>